<proteinExistence type="predicted"/>
<name>D2W0M6_NAEGR</name>
<evidence type="ECO:0000313" key="2">
    <source>
        <dbReference type="Proteomes" id="UP000006671"/>
    </source>
</evidence>
<keyword evidence="2" id="KW-1185">Reference proteome</keyword>
<dbReference type="InterPro" id="IPR029058">
    <property type="entry name" value="AB_hydrolase_fold"/>
</dbReference>
<dbReference type="Proteomes" id="UP000006671">
    <property type="component" value="Unassembled WGS sequence"/>
</dbReference>
<evidence type="ECO:0000313" key="1">
    <source>
        <dbReference type="EMBL" id="EFC37316.1"/>
    </source>
</evidence>
<organism evidence="2">
    <name type="scientific">Naegleria gruberi</name>
    <name type="common">Amoeba</name>
    <dbReference type="NCBI Taxonomy" id="5762"/>
    <lineage>
        <taxon>Eukaryota</taxon>
        <taxon>Discoba</taxon>
        <taxon>Heterolobosea</taxon>
        <taxon>Tetramitia</taxon>
        <taxon>Eutetramitia</taxon>
        <taxon>Vahlkampfiidae</taxon>
        <taxon>Naegleria</taxon>
    </lineage>
</organism>
<sequence length="267" mass="31081">MDGTSLLFEPFTQQMMEKSKQFNHPLHIYPIPYPNQPLMNYSELELYSRRKIKEILDNYHMEEETNVVILGESFSGPIATSITSMMNNEREGGEFPISGLILCCTFVANPRPVLSFPFRFIFSSPNSNNQSFKTNLMDSLIRILFQQEWLMKIISKLMFHSEKQRNLFLRAMKITPPEVIGLRLRNVLYVNRIEELRKCNNIPLLILRARNDWIVPNSAQQLLEEVFEGNCNCPPPIVGSHFLLQNNPEETSEVIWKFVQNLPKVKS</sequence>
<dbReference type="KEGG" id="ngr:NAEGRDRAFT_74912"/>
<dbReference type="GeneID" id="8857261"/>
<dbReference type="Gene3D" id="3.40.50.1820">
    <property type="entry name" value="alpha/beta hydrolase"/>
    <property type="match status" value="1"/>
</dbReference>
<dbReference type="VEuPathDB" id="AmoebaDB:NAEGRDRAFT_74912"/>
<dbReference type="EMBL" id="GG738919">
    <property type="protein sequence ID" value="EFC37316.1"/>
    <property type="molecule type" value="Genomic_DNA"/>
</dbReference>
<accession>D2W0M6</accession>
<reference evidence="1 2" key="1">
    <citation type="journal article" date="2010" name="Cell">
        <title>The genome of Naegleria gruberi illuminates early eukaryotic versatility.</title>
        <authorList>
            <person name="Fritz-Laylin L.K."/>
            <person name="Prochnik S.E."/>
            <person name="Ginger M.L."/>
            <person name="Dacks J.B."/>
            <person name="Carpenter M.L."/>
            <person name="Field M.C."/>
            <person name="Kuo A."/>
            <person name="Paredez A."/>
            <person name="Chapman J."/>
            <person name="Pham J."/>
            <person name="Shu S."/>
            <person name="Neupane R."/>
            <person name="Cipriano M."/>
            <person name="Mancuso J."/>
            <person name="Tu H."/>
            <person name="Salamov A."/>
            <person name="Lindquist E."/>
            <person name="Shapiro H."/>
            <person name="Lucas S."/>
            <person name="Grigoriev I.V."/>
            <person name="Cande W.Z."/>
            <person name="Fulton C."/>
            <person name="Rokhsar D.S."/>
            <person name="Dawson S.C."/>
        </authorList>
    </citation>
    <scope>NUCLEOTIDE SEQUENCE [LARGE SCALE GENOMIC DNA]</scope>
    <source>
        <strain evidence="1 2">NEG-M</strain>
    </source>
</reference>
<dbReference type="InParanoid" id="D2W0M6"/>
<dbReference type="AlphaFoldDB" id="D2W0M6"/>
<dbReference type="RefSeq" id="XP_002670060.1">
    <property type="nucleotide sequence ID" value="XM_002670014.1"/>
</dbReference>
<protein>
    <submittedName>
        <fullName evidence="1">Predicted protein</fullName>
    </submittedName>
</protein>
<gene>
    <name evidence="1" type="ORF">NAEGRDRAFT_74912</name>
</gene>
<dbReference type="SUPFAM" id="SSF53474">
    <property type="entry name" value="alpha/beta-Hydrolases"/>
    <property type="match status" value="1"/>
</dbReference>